<dbReference type="GO" id="GO:0005829">
    <property type="term" value="C:cytosol"/>
    <property type="evidence" value="ECO:0007669"/>
    <property type="project" value="TreeGrafter"/>
</dbReference>
<evidence type="ECO:0000256" key="5">
    <source>
        <dbReference type="ARBA" id="ARBA00022723"/>
    </source>
</evidence>
<keyword evidence="12" id="KW-0963">Cytoplasm</keyword>
<feature type="binding site" evidence="12">
    <location>
        <position position="244"/>
    </location>
    <ligand>
        <name>K(+)</name>
        <dbReference type="ChEBI" id="CHEBI:29103"/>
    </ligand>
</feature>
<dbReference type="GO" id="GO:0019303">
    <property type="term" value="P:D-ribose catabolic process"/>
    <property type="evidence" value="ECO:0007669"/>
    <property type="project" value="UniProtKB-UniRule"/>
</dbReference>
<comment type="caution">
    <text evidence="14">The sequence shown here is derived from an EMBL/GenBank/DDBJ whole genome shotgun (WGS) entry which is preliminary data.</text>
</comment>
<keyword evidence="15" id="KW-1185">Reference proteome</keyword>
<name>A0A0K9GPU6_9BACI</name>
<dbReference type="AlphaFoldDB" id="A0A0K9GPU6"/>
<comment type="subcellular location">
    <subcellularLocation>
        <location evidence="12">Cytoplasm</location>
    </subcellularLocation>
</comment>
<dbReference type="STRING" id="1679170.AC625_03350"/>
<dbReference type="NCBIfam" id="TIGR02152">
    <property type="entry name" value="D_ribokin_bact"/>
    <property type="match status" value="1"/>
</dbReference>
<dbReference type="OrthoDB" id="9775849at2"/>
<evidence type="ECO:0000256" key="7">
    <source>
        <dbReference type="ARBA" id="ARBA00022777"/>
    </source>
</evidence>
<evidence type="ECO:0000256" key="3">
    <source>
        <dbReference type="ARBA" id="ARBA00016943"/>
    </source>
</evidence>
<dbReference type="GO" id="GO:0005524">
    <property type="term" value="F:ATP binding"/>
    <property type="evidence" value="ECO:0007669"/>
    <property type="project" value="UniProtKB-UniRule"/>
</dbReference>
<dbReference type="InterPro" id="IPR029056">
    <property type="entry name" value="Ribokinase-like"/>
</dbReference>
<evidence type="ECO:0000256" key="11">
    <source>
        <dbReference type="ARBA" id="ARBA00023277"/>
    </source>
</evidence>
<dbReference type="RefSeq" id="WP_049679988.1">
    <property type="nucleotide sequence ID" value="NZ_LFZW01000001.1"/>
</dbReference>
<evidence type="ECO:0000256" key="4">
    <source>
        <dbReference type="ARBA" id="ARBA00022679"/>
    </source>
</evidence>
<comment type="caution">
    <text evidence="12">Lacks conserved residue(s) required for the propagation of feature annotation.</text>
</comment>
<dbReference type="SUPFAM" id="SSF53613">
    <property type="entry name" value="Ribokinase-like"/>
    <property type="match status" value="1"/>
</dbReference>
<feature type="binding site" evidence="12">
    <location>
        <position position="137"/>
    </location>
    <ligand>
        <name>substrate</name>
    </ligand>
</feature>
<comment type="catalytic activity">
    <reaction evidence="12">
        <text>D-ribose + ATP = D-ribose 5-phosphate + ADP + H(+)</text>
        <dbReference type="Rhea" id="RHEA:13697"/>
        <dbReference type="ChEBI" id="CHEBI:15378"/>
        <dbReference type="ChEBI" id="CHEBI:30616"/>
        <dbReference type="ChEBI" id="CHEBI:47013"/>
        <dbReference type="ChEBI" id="CHEBI:78346"/>
        <dbReference type="ChEBI" id="CHEBI:456216"/>
        <dbReference type="EC" id="2.7.1.15"/>
    </reaction>
</comment>
<comment type="similarity">
    <text evidence="1">Belongs to the carbohydrate kinase pfkB family.</text>
</comment>
<dbReference type="InterPro" id="IPR002173">
    <property type="entry name" value="Carboh/pur_kinase_PfkB_CS"/>
</dbReference>
<feature type="binding site" evidence="12">
    <location>
        <position position="289"/>
    </location>
    <ligand>
        <name>K(+)</name>
        <dbReference type="ChEBI" id="CHEBI:29103"/>
    </ligand>
</feature>
<comment type="activity regulation">
    <text evidence="12">Activated by a monovalent cation that binds near, but not in, the active site. The most likely occupant of the site in vivo is potassium. Ion binding induces a conformational change that may alter substrate affinity.</text>
</comment>
<dbReference type="EMBL" id="LFZW01000001">
    <property type="protein sequence ID" value="KMY48663.1"/>
    <property type="molecule type" value="Genomic_DNA"/>
</dbReference>
<sequence length="311" mass="34011">MSKILVIGSMNMDIVTRVNRHPLPGETIHGLETSFFSGGKGANQAVAAARSGATVTMAGALGEDFFGKEIREILLKDSIDLKYVKNKNQTTGMALITIDVLGENNIILNKGTNGLLTEEDLAEIDWLQYDAILMQNEIPWETNAYILEKMNEFKIKTIFNPAPALPINNQYLQMIDLLILNELEVAEITEMAVEAEEDALRAAQILIKRGVSEVIITLGKKGAIYMNKTGTYYKSSAFDVQAVDTTAAGDTFIGAFVTSYLSNDDVVTSLRYAAAAAAIAVTLEGAQNSIPYSNQVNTFIEKKKYSEFTTI</sequence>
<reference evidence="15" key="1">
    <citation type="submission" date="2015-07" db="EMBL/GenBank/DDBJ databases">
        <title>Genome sequencing project for genomic taxonomy and phylogenomics of Bacillus-like bacteria.</title>
        <authorList>
            <person name="Liu B."/>
            <person name="Wang J."/>
            <person name="Zhu Y."/>
            <person name="Liu G."/>
            <person name="Chen Q."/>
            <person name="Chen Z."/>
            <person name="Lan J."/>
            <person name="Che J."/>
            <person name="Ge C."/>
            <person name="Shi H."/>
            <person name="Pan Z."/>
            <person name="Liu X."/>
        </authorList>
    </citation>
    <scope>NUCLEOTIDE SEQUENCE [LARGE SCALE GENOMIC DNA]</scope>
    <source>
        <strain evidence="15">FJAT-27997</strain>
    </source>
</reference>
<dbReference type="Pfam" id="PF00294">
    <property type="entry name" value="PfkB"/>
    <property type="match status" value="1"/>
</dbReference>
<dbReference type="PANTHER" id="PTHR10584">
    <property type="entry name" value="SUGAR KINASE"/>
    <property type="match status" value="1"/>
</dbReference>
<feature type="domain" description="Carbohydrate kinase PfkB" evidence="13">
    <location>
        <begin position="1"/>
        <end position="291"/>
    </location>
</feature>
<feature type="binding site" evidence="12">
    <location>
        <begin position="39"/>
        <end position="43"/>
    </location>
    <ligand>
        <name>substrate</name>
    </ligand>
</feature>
<dbReference type="HAMAP" id="MF_01987">
    <property type="entry name" value="Ribokinase"/>
    <property type="match status" value="1"/>
</dbReference>
<dbReference type="InterPro" id="IPR011611">
    <property type="entry name" value="PfkB_dom"/>
</dbReference>
<feature type="binding site" evidence="12">
    <location>
        <position position="250"/>
    </location>
    <ligand>
        <name>substrate</name>
    </ligand>
</feature>
<dbReference type="GO" id="GO:0004747">
    <property type="term" value="F:ribokinase activity"/>
    <property type="evidence" value="ECO:0007669"/>
    <property type="project" value="UniProtKB-UniRule"/>
</dbReference>
<dbReference type="InterPro" id="IPR011877">
    <property type="entry name" value="Ribokinase"/>
</dbReference>
<dbReference type="CDD" id="cd01174">
    <property type="entry name" value="ribokinase"/>
    <property type="match status" value="1"/>
</dbReference>
<dbReference type="Gene3D" id="3.40.1190.20">
    <property type="match status" value="1"/>
</dbReference>
<feature type="binding site" evidence="12">
    <location>
        <position position="280"/>
    </location>
    <ligand>
        <name>K(+)</name>
        <dbReference type="ChEBI" id="CHEBI:29103"/>
    </ligand>
</feature>
<feature type="binding site" evidence="12">
    <location>
        <begin position="217"/>
        <end position="222"/>
    </location>
    <ligand>
        <name>ATP</name>
        <dbReference type="ChEBI" id="CHEBI:30616"/>
    </ligand>
</feature>
<dbReference type="PANTHER" id="PTHR10584:SF166">
    <property type="entry name" value="RIBOKINASE"/>
    <property type="match status" value="1"/>
</dbReference>
<evidence type="ECO:0000256" key="2">
    <source>
        <dbReference type="ARBA" id="ARBA00012035"/>
    </source>
</evidence>
<evidence type="ECO:0000313" key="14">
    <source>
        <dbReference type="EMBL" id="KMY48663.1"/>
    </source>
</evidence>
<feature type="binding site" evidence="12">
    <location>
        <position position="283"/>
    </location>
    <ligand>
        <name>K(+)</name>
        <dbReference type="ChEBI" id="CHEBI:29103"/>
    </ligand>
</feature>
<feature type="binding site" evidence="12">
    <location>
        <begin position="249"/>
        <end position="250"/>
    </location>
    <ligand>
        <name>ATP</name>
        <dbReference type="ChEBI" id="CHEBI:30616"/>
    </ligand>
</feature>
<evidence type="ECO:0000256" key="9">
    <source>
        <dbReference type="ARBA" id="ARBA00022842"/>
    </source>
</evidence>
<evidence type="ECO:0000259" key="13">
    <source>
        <dbReference type="Pfam" id="PF00294"/>
    </source>
</evidence>
<evidence type="ECO:0000256" key="12">
    <source>
        <dbReference type="HAMAP-Rule" id="MF_01987"/>
    </source>
</evidence>
<evidence type="ECO:0000256" key="10">
    <source>
        <dbReference type="ARBA" id="ARBA00022958"/>
    </source>
</evidence>
<evidence type="ECO:0000256" key="1">
    <source>
        <dbReference type="ARBA" id="ARBA00005380"/>
    </source>
</evidence>
<dbReference type="PRINTS" id="PR00990">
    <property type="entry name" value="RIBOKINASE"/>
</dbReference>
<organism evidence="14 15">
    <name type="scientific">Peribacillus loiseleuriae</name>
    <dbReference type="NCBI Taxonomy" id="1679170"/>
    <lineage>
        <taxon>Bacteria</taxon>
        <taxon>Bacillati</taxon>
        <taxon>Bacillota</taxon>
        <taxon>Bacilli</taxon>
        <taxon>Bacillales</taxon>
        <taxon>Bacillaceae</taxon>
        <taxon>Peribacillus</taxon>
    </lineage>
</organism>
<comment type="pathway">
    <text evidence="12">Carbohydrate metabolism; D-ribose degradation; D-ribose 5-phosphate from beta-D-ribopyranose: step 2/2.</text>
</comment>
<accession>A0A0K9GPU6</accession>
<dbReference type="PATRIC" id="fig|1679170.3.peg.700"/>
<keyword evidence="6 12" id="KW-0547">Nucleotide-binding</keyword>
<feature type="binding site" evidence="12">
    <location>
        <begin position="11"/>
        <end position="13"/>
    </location>
    <ligand>
        <name>substrate</name>
    </ligand>
</feature>
<gene>
    <name evidence="12" type="primary">rbsK</name>
    <name evidence="14" type="ORF">AC625_03350</name>
</gene>
<feature type="binding site" evidence="12">
    <location>
        <position position="181"/>
    </location>
    <ligand>
        <name>ATP</name>
        <dbReference type="ChEBI" id="CHEBI:30616"/>
    </ligand>
</feature>
<protein>
    <recommendedName>
        <fullName evidence="3 12">Ribokinase</fullName>
        <shortName evidence="12">RK</shortName>
        <ecNumber evidence="2 12">2.7.1.15</ecNumber>
    </recommendedName>
</protein>
<keyword evidence="5 12" id="KW-0479">Metal-binding</keyword>
<keyword evidence="7 12" id="KW-0418">Kinase</keyword>
<keyword evidence="4 12" id="KW-0808">Transferase</keyword>
<evidence type="ECO:0000256" key="6">
    <source>
        <dbReference type="ARBA" id="ARBA00022741"/>
    </source>
</evidence>
<keyword evidence="10 12" id="KW-0630">Potassium</keyword>
<comment type="cofactor">
    <cofactor evidence="12">
        <name>Mg(2+)</name>
        <dbReference type="ChEBI" id="CHEBI:18420"/>
    </cofactor>
    <text evidence="12">Requires a divalent cation, most likely magnesium in vivo, as an electrophilic catalyst to aid phosphoryl group transfer. It is the chelate of the metal and the nucleotide that is the actual substrate.</text>
</comment>
<keyword evidence="8 12" id="KW-0067">ATP-binding</keyword>
<feature type="active site" description="Proton acceptor" evidence="12">
    <location>
        <position position="250"/>
    </location>
</feature>
<dbReference type="PROSITE" id="PS00584">
    <property type="entry name" value="PFKB_KINASES_2"/>
    <property type="match status" value="1"/>
</dbReference>
<dbReference type="EC" id="2.7.1.15" evidence="2 12"/>
<dbReference type="InterPro" id="IPR002139">
    <property type="entry name" value="Ribo/fructo_kinase"/>
</dbReference>
<comment type="similarity">
    <text evidence="12">Belongs to the carbohydrate kinase PfkB family. Ribokinase subfamily.</text>
</comment>
<evidence type="ECO:0000313" key="15">
    <source>
        <dbReference type="Proteomes" id="UP000037146"/>
    </source>
</evidence>
<evidence type="ECO:0000256" key="8">
    <source>
        <dbReference type="ARBA" id="ARBA00022840"/>
    </source>
</evidence>
<comment type="function">
    <text evidence="12">Catalyzes the phosphorylation of ribose at O-5 in a reaction requiring ATP and magnesium. The resulting D-ribose-5-phosphate can then be used either for sythesis of nucleotides, histidine, and tryptophan, or as a component of the pentose phosphate pathway.</text>
</comment>
<proteinExistence type="inferred from homology"/>
<dbReference type="UniPathway" id="UPA00916">
    <property type="reaction ID" value="UER00889"/>
</dbReference>
<comment type="subunit">
    <text evidence="12">Homodimer.</text>
</comment>
<feature type="binding site" evidence="12">
    <location>
        <position position="285"/>
    </location>
    <ligand>
        <name>K(+)</name>
        <dbReference type="ChEBI" id="CHEBI:29103"/>
    </ligand>
</feature>
<keyword evidence="9 12" id="KW-0460">Magnesium</keyword>
<feature type="binding site" evidence="12">
    <location>
        <position position="246"/>
    </location>
    <ligand>
        <name>K(+)</name>
        <dbReference type="ChEBI" id="CHEBI:29103"/>
    </ligand>
</feature>
<keyword evidence="11 12" id="KW-0119">Carbohydrate metabolism</keyword>
<dbReference type="GO" id="GO:0046872">
    <property type="term" value="F:metal ion binding"/>
    <property type="evidence" value="ECO:0007669"/>
    <property type="project" value="UniProtKB-KW"/>
</dbReference>
<dbReference type="Proteomes" id="UP000037146">
    <property type="component" value="Unassembled WGS sequence"/>
</dbReference>